<proteinExistence type="predicted"/>
<gene>
    <name evidence="1" type="ORF">NCTC13307_01743</name>
</gene>
<reference evidence="1" key="1">
    <citation type="submission" date="2018-06" db="EMBL/GenBank/DDBJ databases">
        <authorList>
            <consortium name="Pathogen Informatics"/>
            <person name="Doyle S."/>
        </authorList>
    </citation>
    <scope>NUCLEOTIDE SEQUENCE</scope>
    <source>
        <strain evidence="1">NCTC13307</strain>
    </source>
</reference>
<name>A0A381I8G2_CLODI</name>
<sequence length="197" mass="23063">MIKFKLYISGLYSGNVIFDGDLLIEKLNPFTNKIESLKPISKEENTYYLNLTKIDLKSLFNNFDVYTKSLVNTDKDTVINNLGETHSKLNEYIWVQRNKKFPLDIIIVDNKIVGFICLSRETCTILIMDGYEEYTVLKEWEKTHKNEEIYSIRFGGNYMIDMKDGIKLSTDVYLPDFVDSAKKSTDNSYENSIWKRK</sequence>
<dbReference type="AlphaFoldDB" id="A0A381I8G2"/>
<protein>
    <submittedName>
        <fullName evidence="1">Esterase</fullName>
    </submittedName>
</protein>
<evidence type="ECO:0000313" key="1">
    <source>
        <dbReference type="EMBL" id="SUY23471.1"/>
    </source>
</evidence>
<organism evidence="1">
    <name type="scientific">Clostridioides difficile</name>
    <name type="common">Peptoclostridium difficile</name>
    <dbReference type="NCBI Taxonomy" id="1496"/>
    <lineage>
        <taxon>Bacteria</taxon>
        <taxon>Bacillati</taxon>
        <taxon>Bacillota</taxon>
        <taxon>Clostridia</taxon>
        <taxon>Peptostreptococcales</taxon>
        <taxon>Peptostreptococcaceae</taxon>
        <taxon>Clostridioides</taxon>
    </lineage>
</organism>
<dbReference type="EMBL" id="UFWD01000001">
    <property type="protein sequence ID" value="SUY23471.1"/>
    <property type="molecule type" value="Genomic_DNA"/>
</dbReference>
<accession>A0A381I8G2</accession>